<reference evidence="1 2" key="1">
    <citation type="submission" date="2016-10" db="EMBL/GenBank/DDBJ databases">
        <authorList>
            <person name="de Groot N.N."/>
        </authorList>
    </citation>
    <scope>NUCLEOTIDE SEQUENCE [LARGE SCALE GENOMIC DNA]</scope>
    <source>
        <strain evidence="1 2">DSM 21668</strain>
    </source>
</reference>
<accession>A0A1G9VI61</accession>
<dbReference type="AlphaFoldDB" id="A0A1G9VI61"/>
<name>A0A1G9VI61_9BACT</name>
<dbReference type="EMBL" id="FNGS01000008">
    <property type="protein sequence ID" value="SDM71790.1"/>
    <property type="molecule type" value="Genomic_DNA"/>
</dbReference>
<dbReference type="InterPro" id="IPR019853">
    <property type="entry name" value="GldB-like"/>
</dbReference>
<gene>
    <name evidence="1" type="ORF">SAMN04488090_4119</name>
</gene>
<keyword evidence="2" id="KW-1185">Reference proteome</keyword>
<evidence type="ECO:0000313" key="1">
    <source>
        <dbReference type="EMBL" id="SDM71790.1"/>
    </source>
</evidence>
<organism evidence="1 2">
    <name type="scientific">Siphonobacter aquaeclarae</name>
    <dbReference type="NCBI Taxonomy" id="563176"/>
    <lineage>
        <taxon>Bacteria</taxon>
        <taxon>Pseudomonadati</taxon>
        <taxon>Bacteroidota</taxon>
        <taxon>Cytophagia</taxon>
        <taxon>Cytophagales</taxon>
        <taxon>Cytophagaceae</taxon>
        <taxon>Siphonobacter</taxon>
    </lineage>
</organism>
<evidence type="ECO:0008006" key="3">
    <source>
        <dbReference type="Google" id="ProtNLM"/>
    </source>
</evidence>
<protein>
    <recommendedName>
        <fullName evidence="3">Gliding motility-associated lipoprotein GldB</fullName>
    </recommendedName>
</protein>
<dbReference type="STRING" id="563176.SAMN04488090_4119"/>
<sequence>MIFSFLAGIAGVLTGCHEETDSVRHTPKSLPGADTISIHLVIQRLDSSLFACRTRTDVEAWVTANPAFVRSYFPEAGKREQLVSELFRRVNEPSLREFYGQTKESFGNFDTLRRELTTAFRHLKAYDPAFRVPEIRLAFTGFLGSDLVLTDSTITIGTDYFLGNKAKFRPDVYGYQLWRYNPKALVPQILFILSEKYVETNRQDKSLLNEMIGYGKAYEFAQTLLPETPDSLLIGYTGKQLAETEIAQDLVWAHLIDNKLLYETNPMKKVKYTGDRPTTFEIGPRCPGSIGRWVGWQIVRFYKEQNPDVTVRELMQNKDARQILELSKYRGQTPES</sequence>
<dbReference type="Pfam" id="PF25594">
    <property type="entry name" value="GldB_lipo"/>
    <property type="match status" value="1"/>
</dbReference>
<dbReference type="Proteomes" id="UP000198901">
    <property type="component" value="Unassembled WGS sequence"/>
</dbReference>
<proteinExistence type="predicted"/>
<evidence type="ECO:0000313" key="2">
    <source>
        <dbReference type="Proteomes" id="UP000198901"/>
    </source>
</evidence>